<feature type="compositionally biased region" description="Basic and acidic residues" evidence="9">
    <location>
        <begin position="65"/>
        <end position="75"/>
    </location>
</feature>
<accession>A0A238BSI6</accession>
<comment type="catalytic activity">
    <reaction evidence="8">
        <text>ATP + H2O = ADP + phosphate + H(+)</text>
        <dbReference type="Rhea" id="RHEA:13065"/>
        <dbReference type="ChEBI" id="CHEBI:15377"/>
        <dbReference type="ChEBI" id="CHEBI:15378"/>
        <dbReference type="ChEBI" id="CHEBI:30616"/>
        <dbReference type="ChEBI" id="CHEBI:43474"/>
        <dbReference type="ChEBI" id="CHEBI:456216"/>
        <dbReference type="EC" id="3.6.4.13"/>
    </reaction>
</comment>
<evidence type="ECO:0000256" key="4">
    <source>
        <dbReference type="ARBA" id="ARBA00022801"/>
    </source>
</evidence>
<dbReference type="GO" id="GO:0071013">
    <property type="term" value="C:catalytic step 2 spliceosome"/>
    <property type="evidence" value="ECO:0007669"/>
    <property type="project" value="TreeGrafter"/>
</dbReference>
<dbReference type="EMBL" id="KZ270029">
    <property type="protein sequence ID" value="OZC07528.1"/>
    <property type="molecule type" value="Genomic_DNA"/>
</dbReference>
<dbReference type="InterPro" id="IPR002464">
    <property type="entry name" value="DNA/RNA_helicase_DEAH_CS"/>
</dbReference>
<dbReference type="Gene3D" id="1.10.10.2130">
    <property type="entry name" value="DEAH helicase family, winged-helix domain"/>
    <property type="match status" value="1"/>
</dbReference>
<dbReference type="GO" id="GO:0008380">
    <property type="term" value="P:RNA splicing"/>
    <property type="evidence" value="ECO:0007669"/>
    <property type="project" value="UniProtKB-KW"/>
</dbReference>
<keyword evidence="4" id="KW-0378">Hydrolase</keyword>
<evidence type="ECO:0000313" key="12">
    <source>
        <dbReference type="EMBL" id="OZC07528.1"/>
    </source>
</evidence>
<dbReference type="SMART" id="SM00490">
    <property type="entry name" value="HELICc"/>
    <property type="match status" value="1"/>
</dbReference>
<dbReference type="InterPro" id="IPR011709">
    <property type="entry name" value="DEAD-box_helicase_OB_fold"/>
</dbReference>
<evidence type="ECO:0000256" key="9">
    <source>
        <dbReference type="SAM" id="MobiDB-lite"/>
    </source>
</evidence>
<dbReference type="PANTHER" id="PTHR18934:SF83">
    <property type="entry name" value="PRE-MRNA-SPLICING FACTOR ATP-DEPENDENT RNA HELICASE DHX16"/>
    <property type="match status" value="1"/>
</dbReference>
<keyword evidence="5" id="KW-0347">Helicase</keyword>
<protein>
    <recommendedName>
        <fullName evidence="1">RNA helicase</fullName>
        <ecNumber evidence="1">3.6.4.13</ecNumber>
    </recommendedName>
</protein>
<evidence type="ECO:0000256" key="7">
    <source>
        <dbReference type="ARBA" id="ARBA00023187"/>
    </source>
</evidence>
<evidence type="ECO:0000256" key="2">
    <source>
        <dbReference type="ARBA" id="ARBA00022664"/>
    </source>
</evidence>
<dbReference type="InterPro" id="IPR011545">
    <property type="entry name" value="DEAD/DEAH_box_helicase_dom"/>
</dbReference>
<dbReference type="Pfam" id="PF07717">
    <property type="entry name" value="OB_NTP_bind"/>
    <property type="match status" value="1"/>
</dbReference>
<dbReference type="FunFam" id="1.10.10.2130:FF:000001">
    <property type="entry name" value="Pre-mRNA-splicing factor ATP-dependent RNA helicase"/>
    <property type="match status" value="1"/>
</dbReference>
<feature type="domain" description="Helicase C-terminal" evidence="11">
    <location>
        <begin position="500"/>
        <end position="674"/>
    </location>
</feature>
<gene>
    <name evidence="12" type="ORF">X798_05458</name>
</gene>
<dbReference type="OrthoDB" id="10253254at2759"/>
<dbReference type="PROSITE" id="PS00690">
    <property type="entry name" value="DEAH_ATP_HELICASE"/>
    <property type="match status" value="1"/>
</dbReference>
<dbReference type="InterPro" id="IPR014001">
    <property type="entry name" value="Helicase_ATP-bd"/>
</dbReference>
<dbReference type="GO" id="GO:0016787">
    <property type="term" value="F:hydrolase activity"/>
    <property type="evidence" value="ECO:0007669"/>
    <property type="project" value="UniProtKB-KW"/>
</dbReference>
<evidence type="ECO:0000259" key="11">
    <source>
        <dbReference type="PROSITE" id="PS51194"/>
    </source>
</evidence>
<dbReference type="CDD" id="cd18791">
    <property type="entry name" value="SF2_C_RHA"/>
    <property type="match status" value="1"/>
</dbReference>
<reference evidence="12 13" key="1">
    <citation type="submission" date="2015-12" db="EMBL/GenBank/DDBJ databases">
        <title>Draft genome of the nematode, Onchocerca flexuosa.</title>
        <authorList>
            <person name="Mitreva M."/>
        </authorList>
    </citation>
    <scope>NUCLEOTIDE SEQUENCE [LARGE SCALE GENOMIC DNA]</scope>
    <source>
        <strain evidence="12">Red Deer</strain>
    </source>
</reference>
<keyword evidence="6" id="KW-0067">ATP-binding</keyword>
<evidence type="ECO:0000256" key="3">
    <source>
        <dbReference type="ARBA" id="ARBA00022741"/>
    </source>
</evidence>
<dbReference type="AlphaFoldDB" id="A0A238BSI6"/>
<evidence type="ECO:0000256" key="5">
    <source>
        <dbReference type="ARBA" id="ARBA00022806"/>
    </source>
</evidence>
<evidence type="ECO:0000313" key="13">
    <source>
        <dbReference type="Proteomes" id="UP000242913"/>
    </source>
</evidence>
<dbReference type="GO" id="GO:0003723">
    <property type="term" value="F:RNA binding"/>
    <property type="evidence" value="ECO:0007669"/>
    <property type="project" value="TreeGrafter"/>
</dbReference>
<evidence type="ECO:0000256" key="8">
    <source>
        <dbReference type="ARBA" id="ARBA00047984"/>
    </source>
</evidence>
<dbReference type="Pfam" id="PF00270">
    <property type="entry name" value="DEAD"/>
    <property type="match status" value="1"/>
</dbReference>
<dbReference type="InterPro" id="IPR048333">
    <property type="entry name" value="HA2_WH"/>
</dbReference>
<dbReference type="SMART" id="SM00487">
    <property type="entry name" value="DEXDc"/>
    <property type="match status" value="1"/>
</dbReference>
<name>A0A238BSI6_9BILA</name>
<dbReference type="GO" id="GO:0003724">
    <property type="term" value="F:RNA helicase activity"/>
    <property type="evidence" value="ECO:0007669"/>
    <property type="project" value="UniProtKB-EC"/>
</dbReference>
<sequence>MAALLEQWVNDELYKLVGCSNYTAVQYVLALARKSTDAEDLLERLRNTDTMEDTPANKKAKNKLSVKESASDEMDRINAEEEQDLRERDELAARIRQRDKEKTRNIVTKSEKKAAEEAAKRLKLETKDRTKIVSQLREESRKQYLSKRKDDKLDELEKIVEDDNHFFADERLTEREKSDMKYRKDILEYARQHERAADFLKIKRYHVPDAKVKSIPIDSLEDADEIPKGDGKRWEDDRLAAAMTKYGAKDKKRNEFEMVLDDEKIDFIQAFQMPGTSDTEKEVVSVAQKKKLTLAETRKSLPVYAYRDEFIQAVHDHQVLIIEGETGSGKTTQLPQYLYESGFCANKMKVGCTQPRRVAAMSVATRVAEEMGVKLGIEVGYSIRFEDCTSEKTVIKYMTDGMLLREFLNEPDLASYSVIIIDEAHERTLHTDILFGLVKDIARFRKDLKLLISSATLDVEKFSTFFDDAPILRIPGRRFPVDIYYTKAPEADYLDAAMVSILQIHLTQPLPGDILVFLTGQDEIETLMESLLERTKYFGKKIKELIILPIYANLPTDLQAKIFEPTPPNARKVVLATNIAETSVTIDGICYVIDPGFNKQNSFDARSGVEHLHVVTISKAAANQRAGRAGRTGPGKCFRLYTAWAYKNELEDQPIPEIQRTNLGNVVLMLKSLGIHDLVHFDYLDPPPQETLVIALEQLYALGALNHRGELTKLGRRMAEFPCDPCMSKMIIASEKCMENFIQYRTMKKARDVRDQFESLLERVEIDQVSNNDSIAIRKTVTAGYFYNCAKLDSSGHYKTVKHKHTVHIHPNSSLFEETPRWMIYFELVFTSKEFMREVIEIESGWLMEVAPHYYKAKELEDSVNRKMPKQKGKTAIELSTL</sequence>
<dbReference type="SUPFAM" id="SSF52540">
    <property type="entry name" value="P-loop containing nucleoside triphosphate hydrolases"/>
    <property type="match status" value="1"/>
</dbReference>
<evidence type="ECO:0000256" key="1">
    <source>
        <dbReference type="ARBA" id="ARBA00012552"/>
    </source>
</evidence>
<feature type="domain" description="Helicase ATP-binding" evidence="10">
    <location>
        <begin position="311"/>
        <end position="475"/>
    </location>
</feature>
<dbReference type="EC" id="3.6.4.13" evidence="1"/>
<dbReference type="PROSITE" id="PS51192">
    <property type="entry name" value="HELICASE_ATP_BIND_1"/>
    <property type="match status" value="1"/>
</dbReference>
<dbReference type="Pfam" id="PF04408">
    <property type="entry name" value="WHD_HA2"/>
    <property type="match status" value="1"/>
</dbReference>
<organism evidence="12 13">
    <name type="scientific">Onchocerca flexuosa</name>
    <dbReference type="NCBI Taxonomy" id="387005"/>
    <lineage>
        <taxon>Eukaryota</taxon>
        <taxon>Metazoa</taxon>
        <taxon>Ecdysozoa</taxon>
        <taxon>Nematoda</taxon>
        <taxon>Chromadorea</taxon>
        <taxon>Rhabditida</taxon>
        <taxon>Spirurina</taxon>
        <taxon>Spiruromorpha</taxon>
        <taxon>Filarioidea</taxon>
        <taxon>Onchocercidae</taxon>
        <taxon>Onchocerca</taxon>
    </lineage>
</organism>
<keyword evidence="7" id="KW-0508">mRNA splicing</keyword>
<dbReference type="GO" id="GO:0006397">
    <property type="term" value="P:mRNA processing"/>
    <property type="evidence" value="ECO:0007669"/>
    <property type="project" value="UniProtKB-KW"/>
</dbReference>
<dbReference type="Proteomes" id="UP000242913">
    <property type="component" value="Unassembled WGS sequence"/>
</dbReference>
<dbReference type="InterPro" id="IPR042035">
    <property type="entry name" value="DEAH_win-hel_dom"/>
</dbReference>
<dbReference type="InterPro" id="IPR027417">
    <property type="entry name" value="P-loop_NTPase"/>
</dbReference>
<proteinExistence type="predicted"/>
<dbReference type="GO" id="GO:0005524">
    <property type="term" value="F:ATP binding"/>
    <property type="evidence" value="ECO:0007669"/>
    <property type="project" value="UniProtKB-KW"/>
</dbReference>
<dbReference type="FunFam" id="3.40.50.300:FF:000007">
    <property type="entry name" value="Pre-mRNA-splicing factor ATP-dependent RNA helicase"/>
    <property type="match status" value="1"/>
</dbReference>
<dbReference type="Pfam" id="PF00271">
    <property type="entry name" value="Helicase_C"/>
    <property type="match status" value="1"/>
</dbReference>
<dbReference type="Gene3D" id="3.40.50.300">
    <property type="entry name" value="P-loop containing nucleotide triphosphate hydrolases"/>
    <property type="match status" value="2"/>
</dbReference>
<keyword evidence="3" id="KW-0547">Nucleotide-binding</keyword>
<dbReference type="PANTHER" id="PTHR18934">
    <property type="entry name" value="ATP-DEPENDENT RNA HELICASE"/>
    <property type="match status" value="1"/>
</dbReference>
<feature type="region of interest" description="Disordered" evidence="9">
    <location>
        <begin position="47"/>
        <end position="75"/>
    </location>
</feature>
<keyword evidence="13" id="KW-1185">Reference proteome</keyword>
<dbReference type="InterPro" id="IPR007502">
    <property type="entry name" value="Helicase-assoc_dom"/>
</dbReference>
<dbReference type="PROSITE" id="PS51194">
    <property type="entry name" value="HELICASE_CTER"/>
    <property type="match status" value="1"/>
</dbReference>
<evidence type="ECO:0000259" key="10">
    <source>
        <dbReference type="PROSITE" id="PS51192"/>
    </source>
</evidence>
<dbReference type="SMART" id="SM00847">
    <property type="entry name" value="HA2"/>
    <property type="match status" value="1"/>
</dbReference>
<dbReference type="InterPro" id="IPR001650">
    <property type="entry name" value="Helicase_C-like"/>
</dbReference>
<keyword evidence="2" id="KW-0507">mRNA processing</keyword>
<dbReference type="FunFam" id="3.40.50.300:FF:000594">
    <property type="entry name" value="Pre-mRNA-splicing factor ATP-dependent RNA helicase"/>
    <property type="match status" value="1"/>
</dbReference>
<evidence type="ECO:0000256" key="6">
    <source>
        <dbReference type="ARBA" id="ARBA00022840"/>
    </source>
</evidence>